<name>A0A8J7Q5S9_9BACT</name>
<evidence type="ECO:0000256" key="6">
    <source>
        <dbReference type="ARBA" id="ARBA00023136"/>
    </source>
</evidence>
<dbReference type="GO" id="GO:0012505">
    <property type="term" value="C:endomembrane system"/>
    <property type="evidence" value="ECO:0007669"/>
    <property type="project" value="UniProtKB-SubCell"/>
</dbReference>
<dbReference type="InterPro" id="IPR036771">
    <property type="entry name" value="ATPsynth_dsu/esu_N"/>
</dbReference>
<evidence type="ECO:0000256" key="4">
    <source>
        <dbReference type="ARBA" id="ARBA00022448"/>
    </source>
</evidence>
<dbReference type="EMBL" id="JAFREP010000001">
    <property type="protein sequence ID" value="MBO1317164.1"/>
    <property type="molecule type" value="Genomic_DNA"/>
</dbReference>
<keyword evidence="4 9" id="KW-0813">Transport</keyword>
<sequence length="130" mass="14402">MQLQVLTPEAEALCTDVSSVNLQGCRGRLGILESHTNFISKLDFGVLEYTEAGKHYEMLCGSGIVEVNNNQVTVLVRSAERNDDVNIDRAKEALQRAKSRLGSNDKEVNLERAQDAQARAAQRLRFVGKL</sequence>
<dbReference type="Pfam" id="PF02823">
    <property type="entry name" value="ATP-synt_DE_N"/>
    <property type="match status" value="1"/>
</dbReference>
<evidence type="ECO:0000313" key="14">
    <source>
        <dbReference type="Proteomes" id="UP000664417"/>
    </source>
</evidence>
<evidence type="ECO:0000259" key="11">
    <source>
        <dbReference type="Pfam" id="PF00401"/>
    </source>
</evidence>
<dbReference type="AlphaFoldDB" id="A0A8J7Q5S9"/>
<evidence type="ECO:0000256" key="1">
    <source>
        <dbReference type="ARBA" id="ARBA00003543"/>
    </source>
</evidence>
<evidence type="ECO:0000256" key="10">
    <source>
        <dbReference type="RuleBase" id="RU003656"/>
    </source>
</evidence>
<evidence type="ECO:0000313" key="13">
    <source>
        <dbReference type="EMBL" id="MBO1317164.1"/>
    </source>
</evidence>
<feature type="domain" description="ATP synthase F1 complex delta/epsilon subunit N-terminal" evidence="12">
    <location>
        <begin position="1"/>
        <end position="79"/>
    </location>
</feature>
<dbReference type="CDD" id="cd12152">
    <property type="entry name" value="F1-ATPase_delta"/>
    <property type="match status" value="1"/>
</dbReference>
<dbReference type="PANTHER" id="PTHR13822">
    <property type="entry name" value="ATP SYNTHASE DELTA/EPSILON CHAIN"/>
    <property type="match status" value="1"/>
</dbReference>
<evidence type="ECO:0000256" key="9">
    <source>
        <dbReference type="HAMAP-Rule" id="MF_00530"/>
    </source>
</evidence>
<dbReference type="Proteomes" id="UP000664417">
    <property type="component" value="Unassembled WGS sequence"/>
</dbReference>
<keyword evidence="8 9" id="KW-0066">ATP synthesis</keyword>
<dbReference type="InterPro" id="IPR020546">
    <property type="entry name" value="ATP_synth_F1_dsu/esu_N"/>
</dbReference>
<dbReference type="RefSeq" id="WP_207856397.1">
    <property type="nucleotide sequence ID" value="NZ_JAFREP010000001.1"/>
</dbReference>
<dbReference type="Pfam" id="PF00401">
    <property type="entry name" value="ATP-synt_DE"/>
    <property type="match status" value="1"/>
</dbReference>
<keyword evidence="5 9" id="KW-0406">Ion transport</keyword>
<evidence type="ECO:0000256" key="7">
    <source>
        <dbReference type="ARBA" id="ARBA00023196"/>
    </source>
</evidence>
<comment type="caution">
    <text evidence="13">The sequence shown here is derived from an EMBL/GenBank/DDBJ whole genome shotgun (WGS) entry which is preliminary data.</text>
</comment>
<dbReference type="GO" id="GO:0005886">
    <property type="term" value="C:plasma membrane"/>
    <property type="evidence" value="ECO:0007669"/>
    <property type="project" value="UniProtKB-SubCell"/>
</dbReference>
<feature type="domain" description="ATP synthase epsilon subunit C-terminal" evidence="11">
    <location>
        <begin position="83"/>
        <end position="127"/>
    </location>
</feature>
<dbReference type="InterPro" id="IPR020547">
    <property type="entry name" value="ATP_synth_F1_esu_C"/>
</dbReference>
<gene>
    <name evidence="9 13" type="primary">atpC</name>
    <name evidence="13" type="ORF">J3U88_01745</name>
</gene>
<evidence type="ECO:0000256" key="5">
    <source>
        <dbReference type="ARBA" id="ARBA00023065"/>
    </source>
</evidence>
<reference evidence="13" key="1">
    <citation type="submission" date="2021-03" db="EMBL/GenBank/DDBJ databases">
        <authorList>
            <person name="Wang G."/>
        </authorList>
    </citation>
    <scope>NUCLEOTIDE SEQUENCE</scope>
    <source>
        <strain evidence="13">KCTC 12899</strain>
    </source>
</reference>
<dbReference type="Gene3D" id="1.20.5.440">
    <property type="entry name" value="ATP synthase delta/epsilon subunit, C-terminal domain"/>
    <property type="match status" value="1"/>
</dbReference>
<comment type="similarity">
    <text evidence="3 9 10">Belongs to the ATPase epsilon chain family.</text>
</comment>
<dbReference type="InterPro" id="IPR001469">
    <property type="entry name" value="ATP_synth_F1_dsu/esu"/>
</dbReference>
<dbReference type="NCBIfam" id="TIGR01216">
    <property type="entry name" value="ATP_synt_epsi"/>
    <property type="match status" value="1"/>
</dbReference>
<keyword evidence="9" id="KW-1003">Cell membrane</keyword>
<comment type="subunit">
    <text evidence="9 10">F-type ATPases have 2 components, CF(1) - the catalytic core - and CF(0) - the membrane proton channel. CF(1) has five subunits: alpha(3), beta(3), gamma(1), delta(1), epsilon(1). CF(0) has three main subunits: a, b and c.</text>
</comment>
<evidence type="ECO:0000259" key="12">
    <source>
        <dbReference type="Pfam" id="PF02823"/>
    </source>
</evidence>
<proteinExistence type="inferred from homology"/>
<dbReference type="GO" id="GO:0045259">
    <property type="term" value="C:proton-transporting ATP synthase complex"/>
    <property type="evidence" value="ECO:0007669"/>
    <property type="project" value="UniProtKB-KW"/>
</dbReference>
<organism evidence="13 14">
    <name type="scientific">Acanthopleuribacter pedis</name>
    <dbReference type="NCBI Taxonomy" id="442870"/>
    <lineage>
        <taxon>Bacteria</taxon>
        <taxon>Pseudomonadati</taxon>
        <taxon>Acidobacteriota</taxon>
        <taxon>Holophagae</taxon>
        <taxon>Acanthopleuribacterales</taxon>
        <taxon>Acanthopleuribacteraceae</taxon>
        <taxon>Acanthopleuribacter</taxon>
    </lineage>
</organism>
<keyword evidence="14" id="KW-1185">Reference proteome</keyword>
<dbReference type="GO" id="GO:0046933">
    <property type="term" value="F:proton-transporting ATP synthase activity, rotational mechanism"/>
    <property type="evidence" value="ECO:0007669"/>
    <property type="project" value="UniProtKB-UniRule"/>
</dbReference>
<accession>A0A8J7Q5S9</accession>
<dbReference type="Gene3D" id="2.60.15.10">
    <property type="entry name" value="F0F1 ATP synthase delta/epsilon subunit, N-terminal"/>
    <property type="match status" value="1"/>
</dbReference>
<dbReference type="GO" id="GO:0005524">
    <property type="term" value="F:ATP binding"/>
    <property type="evidence" value="ECO:0007669"/>
    <property type="project" value="UniProtKB-UniRule"/>
</dbReference>
<evidence type="ECO:0000256" key="8">
    <source>
        <dbReference type="ARBA" id="ARBA00023310"/>
    </source>
</evidence>
<keyword evidence="9" id="KW-0375">Hydrogen ion transport</keyword>
<protein>
    <recommendedName>
        <fullName evidence="9">ATP synthase epsilon chain</fullName>
    </recommendedName>
    <alternativeName>
        <fullName evidence="9">ATP synthase F1 sector epsilon subunit</fullName>
    </alternativeName>
    <alternativeName>
        <fullName evidence="9">F-ATPase epsilon subunit</fullName>
    </alternativeName>
</protein>
<comment type="function">
    <text evidence="1 9">Produces ATP from ADP in the presence of a proton gradient across the membrane.</text>
</comment>
<evidence type="ECO:0000256" key="2">
    <source>
        <dbReference type="ARBA" id="ARBA00004184"/>
    </source>
</evidence>
<keyword evidence="7 9" id="KW-0139">CF(1)</keyword>
<dbReference type="PANTHER" id="PTHR13822:SF10">
    <property type="entry name" value="ATP SYNTHASE EPSILON CHAIN, CHLOROPLASTIC"/>
    <property type="match status" value="1"/>
</dbReference>
<comment type="subcellular location">
    <subcellularLocation>
        <location evidence="9">Cell membrane</location>
        <topology evidence="9">Peripheral membrane protein</topology>
    </subcellularLocation>
    <subcellularLocation>
        <location evidence="2">Endomembrane system</location>
        <topology evidence="2">Peripheral membrane protein</topology>
    </subcellularLocation>
</comment>
<dbReference type="SUPFAM" id="SSF51344">
    <property type="entry name" value="Epsilon subunit of F1F0-ATP synthase N-terminal domain"/>
    <property type="match status" value="1"/>
</dbReference>
<keyword evidence="6 9" id="KW-0472">Membrane</keyword>
<evidence type="ECO:0000256" key="3">
    <source>
        <dbReference type="ARBA" id="ARBA00005712"/>
    </source>
</evidence>
<dbReference type="HAMAP" id="MF_00530">
    <property type="entry name" value="ATP_synth_epsil_bac"/>
    <property type="match status" value="1"/>
</dbReference>